<evidence type="ECO:0000313" key="2">
    <source>
        <dbReference type="EMBL" id="EEQ98907.1"/>
    </source>
</evidence>
<dbReference type="InParanoid" id="C5LWJ4"/>
<evidence type="ECO:0000256" key="1">
    <source>
        <dbReference type="SAM" id="SignalP"/>
    </source>
</evidence>
<dbReference type="RefSeq" id="XP_002766190.1">
    <property type="nucleotide sequence ID" value="XM_002766144.1"/>
</dbReference>
<sequence length="157" mass="17116">MPMLKSALFVFAAATAQPTEVCTRLCNMYGNNQCQKLHRELECRVDTNVCRDLYFKDDLHTTTCIDGVDKGCGYGAASDPVPCSSAPPGSTCVSECNRLNKDACKKHPDANVYCRCDRNICRGMYYTNQQRTALCVHGIDKGCNSGLPVSCPPGSCD</sequence>
<gene>
    <name evidence="2" type="ORF">Pmar_PMAR012921</name>
</gene>
<organism evidence="3">
    <name type="scientific">Perkinsus marinus (strain ATCC 50983 / TXsc)</name>
    <dbReference type="NCBI Taxonomy" id="423536"/>
    <lineage>
        <taxon>Eukaryota</taxon>
        <taxon>Sar</taxon>
        <taxon>Alveolata</taxon>
        <taxon>Perkinsozoa</taxon>
        <taxon>Perkinsea</taxon>
        <taxon>Perkinsida</taxon>
        <taxon>Perkinsidae</taxon>
        <taxon>Perkinsus</taxon>
    </lineage>
</organism>
<keyword evidence="3" id="KW-1185">Reference proteome</keyword>
<keyword evidence="1" id="KW-0732">Signal</keyword>
<proteinExistence type="predicted"/>
<accession>C5LWJ4</accession>
<feature type="chain" id="PRO_5002954781" evidence="1">
    <location>
        <begin position="19"/>
        <end position="157"/>
    </location>
</feature>
<evidence type="ECO:0000313" key="3">
    <source>
        <dbReference type="Proteomes" id="UP000007800"/>
    </source>
</evidence>
<feature type="signal peptide" evidence="1">
    <location>
        <begin position="1"/>
        <end position="18"/>
    </location>
</feature>
<dbReference type="GeneID" id="9063117"/>
<dbReference type="AlphaFoldDB" id="C5LWJ4"/>
<dbReference type="Proteomes" id="UP000007800">
    <property type="component" value="Unassembled WGS sequence"/>
</dbReference>
<dbReference type="EMBL" id="GG686192">
    <property type="protein sequence ID" value="EEQ98907.1"/>
    <property type="molecule type" value="Genomic_DNA"/>
</dbReference>
<name>C5LWJ4_PERM5</name>
<protein>
    <submittedName>
        <fullName evidence="2">Uncharacterized protein</fullName>
    </submittedName>
</protein>
<reference evidence="2 3" key="1">
    <citation type="submission" date="2008-07" db="EMBL/GenBank/DDBJ databases">
        <authorList>
            <person name="El-Sayed N."/>
            <person name="Caler E."/>
            <person name="Inman J."/>
            <person name="Amedeo P."/>
            <person name="Hass B."/>
            <person name="Wortman J."/>
        </authorList>
    </citation>
    <scope>NUCLEOTIDE SEQUENCE [LARGE SCALE GENOMIC DNA]</scope>
    <source>
        <strain evidence="3">ATCC 50983 / TXsc</strain>
    </source>
</reference>